<evidence type="ECO:0000256" key="6">
    <source>
        <dbReference type="SAM" id="MobiDB-lite"/>
    </source>
</evidence>
<evidence type="ECO:0000256" key="3">
    <source>
        <dbReference type="ARBA" id="ARBA00023110"/>
    </source>
</evidence>
<evidence type="ECO:0000256" key="4">
    <source>
        <dbReference type="ARBA" id="ARBA00023235"/>
    </source>
</evidence>
<dbReference type="PROSITE" id="PS50059">
    <property type="entry name" value="FKBP_PPIASE"/>
    <property type="match status" value="1"/>
</dbReference>
<name>A0A8S9IAS6_BRACR</name>
<feature type="domain" description="PPIase FKBP-type" evidence="7">
    <location>
        <begin position="80"/>
        <end position="169"/>
    </location>
</feature>
<dbReference type="SUPFAM" id="SSF54534">
    <property type="entry name" value="FKBP-like"/>
    <property type="match status" value="1"/>
</dbReference>
<evidence type="ECO:0000256" key="2">
    <source>
        <dbReference type="ARBA" id="ARBA00013194"/>
    </source>
</evidence>
<feature type="compositionally biased region" description="Basic and acidic residues" evidence="6">
    <location>
        <begin position="27"/>
        <end position="54"/>
    </location>
</feature>
<accession>A0A8S9IAS6</accession>
<dbReference type="InterPro" id="IPR001179">
    <property type="entry name" value="PPIase_FKBP_dom"/>
</dbReference>
<sequence>MCLPKKKRAIESSADVTLSKKKRKKERREETRERKKQATEKNMEKEASTKKLPESELSPNEVTVEEIEKGKSDGKVAVQGKKVSILYTAKLKDTGKVFESNLEGSPLKFRLGGEKVIKGLSNGVEGMRVGDKRRLIIPPSLGYSEEGLKKENVPKNSWLVYEVETVKVR</sequence>
<dbReference type="AlphaFoldDB" id="A0A8S9IAS6"/>
<organism evidence="8 9">
    <name type="scientific">Brassica cretica</name>
    <name type="common">Mustard</name>
    <dbReference type="NCBI Taxonomy" id="69181"/>
    <lineage>
        <taxon>Eukaryota</taxon>
        <taxon>Viridiplantae</taxon>
        <taxon>Streptophyta</taxon>
        <taxon>Embryophyta</taxon>
        <taxon>Tracheophyta</taxon>
        <taxon>Spermatophyta</taxon>
        <taxon>Magnoliopsida</taxon>
        <taxon>eudicotyledons</taxon>
        <taxon>Gunneridae</taxon>
        <taxon>Pentapetalae</taxon>
        <taxon>rosids</taxon>
        <taxon>malvids</taxon>
        <taxon>Brassicales</taxon>
        <taxon>Brassicaceae</taxon>
        <taxon>Brassiceae</taxon>
        <taxon>Brassica</taxon>
    </lineage>
</organism>
<dbReference type="PANTHER" id="PTHR43811:SF48">
    <property type="entry name" value="PEPTIDYL-PROLYL CIS-TRANS ISOMERASE FKBP43"/>
    <property type="match status" value="1"/>
</dbReference>
<dbReference type="InterPro" id="IPR046357">
    <property type="entry name" value="PPIase_dom_sf"/>
</dbReference>
<keyword evidence="4 5" id="KW-0413">Isomerase</keyword>
<evidence type="ECO:0000313" key="9">
    <source>
        <dbReference type="Proteomes" id="UP000712281"/>
    </source>
</evidence>
<dbReference type="PANTHER" id="PTHR43811">
    <property type="entry name" value="FKBP-TYPE PEPTIDYL-PROLYL CIS-TRANS ISOMERASE FKPA"/>
    <property type="match status" value="1"/>
</dbReference>
<dbReference type="GO" id="GO:0003755">
    <property type="term" value="F:peptidyl-prolyl cis-trans isomerase activity"/>
    <property type="evidence" value="ECO:0007669"/>
    <property type="project" value="UniProtKB-KW"/>
</dbReference>
<feature type="region of interest" description="Disordered" evidence="6">
    <location>
        <begin position="1"/>
        <end position="74"/>
    </location>
</feature>
<evidence type="ECO:0000256" key="5">
    <source>
        <dbReference type="PROSITE-ProRule" id="PRU00277"/>
    </source>
</evidence>
<dbReference type="Gene3D" id="3.10.50.40">
    <property type="match status" value="1"/>
</dbReference>
<dbReference type="EMBL" id="QGKW02001911">
    <property type="protein sequence ID" value="KAF2566412.1"/>
    <property type="molecule type" value="Genomic_DNA"/>
</dbReference>
<protein>
    <recommendedName>
        <fullName evidence="2 5">peptidylprolyl isomerase</fullName>
        <ecNumber evidence="2 5">5.2.1.8</ecNumber>
    </recommendedName>
</protein>
<dbReference type="EC" id="5.2.1.8" evidence="2 5"/>
<dbReference type="Pfam" id="PF00254">
    <property type="entry name" value="FKBP_C"/>
    <property type="match status" value="1"/>
</dbReference>
<comment type="catalytic activity">
    <reaction evidence="1 5">
        <text>[protein]-peptidylproline (omega=180) = [protein]-peptidylproline (omega=0)</text>
        <dbReference type="Rhea" id="RHEA:16237"/>
        <dbReference type="Rhea" id="RHEA-COMP:10747"/>
        <dbReference type="Rhea" id="RHEA-COMP:10748"/>
        <dbReference type="ChEBI" id="CHEBI:83833"/>
        <dbReference type="ChEBI" id="CHEBI:83834"/>
        <dbReference type="EC" id="5.2.1.8"/>
    </reaction>
</comment>
<comment type="caution">
    <text evidence="8">The sequence shown here is derived from an EMBL/GenBank/DDBJ whole genome shotgun (WGS) entry which is preliminary data.</text>
</comment>
<evidence type="ECO:0000259" key="7">
    <source>
        <dbReference type="PROSITE" id="PS50059"/>
    </source>
</evidence>
<keyword evidence="3 5" id="KW-0697">Rotamase</keyword>
<evidence type="ECO:0000313" key="8">
    <source>
        <dbReference type="EMBL" id="KAF2566412.1"/>
    </source>
</evidence>
<gene>
    <name evidence="8" type="ORF">F2Q68_00027078</name>
</gene>
<dbReference type="Proteomes" id="UP000712281">
    <property type="component" value="Unassembled WGS sequence"/>
</dbReference>
<reference evidence="8" key="1">
    <citation type="submission" date="2019-12" db="EMBL/GenBank/DDBJ databases">
        <title>Genome sequencing and annotation of Brassica cretica.</title>
        <authorList>
            <person name="Studholme D.J."/>
            <person name="Sarris P.F."/>
        </authorList>
    </citation>
    <scope>NUCLEOTIDE SEQUENCE</scope>
    <source>
        <strain evidence="8">PFS-001/15</strain>
        <tissue evidence="8">Leaf</tissue>
    </source>
</reference>
<evidence type="ECO:0000256" key="1">
    <source>
        <dbReference type="ARBA" id="ARBA00000971"/>
    </source>
</evidence>
<proteinExistence type="predicted"/>